<organism evidence="2 3">
    <name type="scientific">Gracilimonas mengyeensis</name>
    <dbReference type="NCBI Taxonomy" id="1302730"/>
    <lineage>
        <taxon>Bacteria</taxon>
        <taxon>Pseudomonadati</taxon>
        <taxon>Balneolota</taxon>
        <taxon>Balneolia</taxon>
        <taxon>Balneolales</taxon>
        <taxon>Balneolaceae</taxon>
        <taxon>Gracilimonas</taxon>
    </lineage>
</organism>
<dbReference type="AlphaFoldDB" id="A0A521AXK5"/>
<sequence length="382" mass="42111">MSKTGLLIREDQHGQSPAAYSEVFDRSHSPVSFSPIQKKENKTGLPDQLKSGIEQLSGYSLDDVKVHFNSNKPAQLNAHAYAQVTDIHVAPGQNRHLPHEAWHVVQQKQGRVQPTMQMPGGVKVNDDKSLEKEADFMGAKALSTGTHPVNSFQTIQNYNSNASSVQQFKTVVQLGSDPIDEREGIPFKYGLIKGTYRPADNTADMHVEHKSADVAFSPVDVYKAFTFVYGKMESTRRRTDVNGTLMWNPQGAAVIKMVAELIGEALGDPELVGLARELKRERKAGPPPATSRDEDVISPDIVPEHLQYLGAARGAEGIDMQTVIPGKNTAKNIESNMLENSERGRARFQNYAEAMTESLPVSLRIRISQAQLGKLIETMGRL</sequence>
<feature type="domain" description="eCIS core" evidence="1">
    <location>
        <begin position="45"/>
        <end position="110"/>
    </location>
</feature>
<dbReference type="InterPro" id="IPR025295">
    <property type="entry name" value="eCIS_core_dom"/>
</dbReference>
<evidence type="ECO:0000313" key="3">
    <source>
        <dbReference type="Proteomes" id="UP000317557"/>
    </source>
</evidence>
<name>A0A521AXK5_9BACT</name>
<keyword evidence="3" id="KW-1185">Reference proteome</keyword>
<evidence type="ECO:0000313" key="2">
    <source>
        <dbReference type="EMBL" id="SMO39546.1"/>
    </source>
</evidence>
<protein>
    <recommendedName>
        <fullName evidence="1">eCIS core domain-containing protein</fullName>
    </recommendedName>
</protein>
<dbReference type="Pfam" id="PF13699">
    <property type="entry name" value="eCIS_core"/>
    <property type="match status" value="1"/>
</dbReference>
<proteinExistence type="predicted"/>
<evidence type="ECO:0000259" key="1">
    <source>
        <dbReference type="Pfam" id="PF13699"/>
    </source>
</evidence>
<gene>
    <name evidence="2" type="ORF">SAMN06265219_101409</name>
</gene>
<accession>A0A521AXK5</accession>
<dbReference type="OrthoDB" id="292792at2"/>
<dbReference type="Proteomes" id="UP000317557">
    <property type="component" value="Unassembled WGS sequence"/>
</dbReference>
<reference evidence="2 3" key="1">
    <citation type="submission" date="2017-05" db="EMBL/GenBank/DDBJ databases">
        <authorList>
            <person name="Varghese N."/>
            <person name="Submissions S."/>
        </authorList>
    </citation>
    <scope>NUCLEOTIDE SEQUENCE [LARGE SCALE GENOMIC DNA]</scope>
    <source>
        <strain evidence="2 3">DSM 21985</strain>
    </source>
</reference>
<dbReference type="EMBL" id="FXTP01000001">
    <property type="protein sequence ID" value="SMO39546.1"/>
    <property type="molecule type" value="Genomic_DNA"/>
</dbReference>
<dbReference type="RefSeq" id="WP_142452911.1">
    <property type="nucleotide sequence ID" value="NZ_FXTP01000001.1"/>
</dbReference>